<keyword evidence="2" id="KW-0560">Oxidoreductase</keyword>
<dbReference type="Proteomes" id="UP000001930">
    <property type="component" value="Chromosome I"/>
</dbReference>
<dbReference type="InterPro" id="IPR023753">
    <property type="entry name" value="FAD/NAD-binding_dom"/>
</dbReference>
<evidence type="ECO:0000256" key="1">
    <source>
        <dbReference type="ARBA" id="ARBA00022630"/>
    </source>
</evidence>
<dbReference type="GO" id="GO:0016491">
    <property type="term" value="F:oxidoreductase activity"/>
    <property type="evidence" value="ECO:0007669"/>
    <property type="project" value="UniProtKB-KW"/>
</dbReference>
<organism evidence="4 5">
    <name type="scientific">Burkholderia thailandensis (strain ATCC 700388 / DSM 13276 / CCUG 48851 / CIP 106301 / E264)</name>
    <dbReference type="NCBI Taxonomy" id="271848"/>
    <lineage>
        <taxon>Bacteria</taxon>
        <taxon>Pseudomonadati</taxon>
        <taxon>Pseudomonadota</taxon>
        <taxon>Betaproteobacteria</taxon>
        <taxon>Burkholderiales</taxon>
        <taxon>Burkholderiaceae</taxon>
        <taxon>Burkholderia</taxon>
        <taxon>pseudomallei group</taxon>
    </lineage>
</organism>
<keyword evidence="1" id="KW-0285">Flavoprotein</keyword>
<protein>
    <submittedName>
        <fullName evidence="4">Pyridine nucleotide-disulphide oxidoreductase, class II</fullName>
    </submittedName>
</protein>
<dbReference type="EMBL" id="CP000086">
    <property type="protein sequence ID" value="ABC38333.1"/>
    <property type="molecule type" value="Genomic_DNA"/>
</dbReference>
<dbReference type="PRINTS" id="PR00368">
    <property type="entry name" value="FADPNR"/>
</dbReference>
<gene>
    <name evidence="4" type="ordered locus">BTH_I2359</name>
</gene>
<feature type="domain" description="FAD/NAD(P)-binding" evidence="3">
    <location>
        <begin position="33"/>
        <end position="310"/>
    </location>
</feature>
<dbReference type="AlphaFoldDB" id="Q2SW19"/>
<evidence type="ECO:0000313" key="4">
    <source>
        <dbReference type="EMBL" id="ABC38333.1"/>
    </source>
</evidence>
<dbReference type="KEGG" id="bte:BTH_I2359"/>
<dbReference type="PANTHER" id="PTHR48105">
    <property type="entry name" value="THIOREDOXIN REDUCTASE 1-RELATED-RELATED"/>
    <property type="match status" value="1"/>
</dbReference>
<dbReference type="InterPro" id="IPR036188">
    <property type="entry name" value="FAD/NAD-bd_sf"/>
</dbReference>
<dbReference type="Pfam" id="PF07992">
    <property type="entry name" value="Pyr_redox_2"/>
    <property type="match status" value="1"/>
</dbReference>
<dbReference type="InterPro" id="IPR050097">
    <property type="entry name" value="Ferredoxin-NADP_redctase_2"/>
</dbReference>
<dbReference type="HOGENOM" id="CLU_031864_5_0_4"/>
<proteinExistence type="predicted"/>
<dbReference type="SUPFAM" id="SSF51905">
    <property type="entry name" value="FAD/NAD(P)-binding domain"/>
    <property type="match status" value="1"/>
</dbReference>
<evidence type="ECO:0000313" key="5">
    <source>
        <dbReference type="Proteomes" id="UP000001930"/>
    </source>
</evidence>
<dbReference type="PRINTS" id="PR00469">
    <property type="entry name" value="PNDRDTASEII"/>
</dbReference>
<sequence>MRPGAAHPLFSIAVFPLSKDESFMNTERSSTHFDVVVIGGSYAGQSAAMQLARARRRVLVVDAGLRRNRFSPVSHGLIGQDGRPPDEIAANGKAQLLAYPNVQWLEDTVIHAERADAGFVFRSALGQHFNASSVVLAFGVVDEIPDLEGAVERWGRSVYHCPYCHGYELNEGRIGVLGNGSISPLLALLMPDWGKTVLLTNGTFEPNDEQRDALAERGVAIEPERVTRIVDTASVELADGRRIALDGLFTMNRTHLSSPVAERLGCAIEEGPLGPYIRTDDSMETSVPGVFACGDATQRGGSVALAVGSGALAGIVAHRKLVIP</sequence>
<accession>Q2SW19</accession>
<name>Q2SW19_BURTA</name>
<dbReference type="Gene3D" id="3.50.50.60">
    <property type="entry name" value="FAD/NAD(P)-binding domain"/>
    <property type="match status" value="2"/>
</dbReference>
<keyword evidence="5" id="KW-1185">Reference proteome</keyword>
<evidence type="ECO:0000256" key="2">
    <source>
        <dbReference type="ARBA" id="ARBA00023002"/>
    </source>
</evidence>
<reference evidence="4 5" key="1">
    <citation type="journal article" date="2005" name="BMC Genomics">
        <title>Bacterial genome adaptation to niches: divergence of the potential virulence genes in three Burkholderia species of different survival strategies.</title>
        <authorList>
            <person name="Kim H.S."/>
            <person name="Schell M.A."/>
            <person name="Yu Y."/>
            <person name="Ulrich R.L."/>
            <person name="Sarria S.H."/>
            <person name="Nierman W.C."/>
            <person name="DeShazer D."/>
        </authorList>
    </citation>
    <scope>NUCLEOTIDE SEQUENCE [LARGE SCALE GENOMIC DNA]</scope>
    <source>
        <strain evidence="5">ATCC 700388 / DSM 13276 / CCUG 48851 / CIP 106301 / E264</strain>
    </source>
</reference>
<evidence type="ECO:0000259" key="3">
    <source>
        <dbReference type="Pfam" id="PF07992"/>
    </source>
</evidence>